<keyword evidence="1" id="KW-0479">Metal-binding</keyword>
<dbReference type="EMBL" id="JAAOAS010000372">
    <property type="protein sequence ID" value="KAF5577884.1"/>
    <property type="molecule type" value="Genomic_DNA"/>
</dbReference>
<evidence type="ECO:0000256" key="4">
    <source>
        <dbReference type="SAM" id="MobiDB-lite"/>
    </source>
</evidence>
<dbReference type="AlphaFoldDB" id="A0A8H5NTS3"/>
<feature type="region of interest" description="Disordered" evidence="4">
    <location>
        <begin position="409"/>
        <end position="461"/>
    </location>
</feature>
<feature type="region of interest" description="Disordered" evidence="4">
    <location>
        <begin position="521"/>
        <end position="630"/>
    </location>
</feature>
<dbReference type="OrthoDB" id="444127at2759"/>
<feature type="compositionally biased region" description="Basic and acidic residues" evidence="4">
    <location>
        <begin position="329"/>
        <end position="343"/>
    </location>
</feature>
<feature type="compositionally biased region" description="Low complexity" evidence="4">
    <location>
        <begin position="1"/>
        <end position="13"/>
    </location>
</feature>
<dbReference type="InterPro" id="IPR036412">
    <property type="entry name" value="HAD-like_sf"/>
</dbReference>
<evidence type="ECO:0000256" key="3">
    <source>
        <dbReference type="ARBA" id="ARBA00022842"/>
    </source>
</evidence>
<sequence length="660" mass="73713">MSSQSSSSTAAESSDSRPPPHPQPPERLERHLQGRKAIFFTLDTLFNRDFATEHGLKRCKRVSPALRDKSMDELKRAYHNAMAAAYLNYIKSMIPGTTSQASMDKIELMFRELNLSPPSTSDKRFISRRFTAEFNRNRFEVAGASETLAQLKNLGYAIVIADDDLKWDVVEDLNFWQYIDANIISNDLVRRKPDRSVFKRALDACGVSPKNTVIVGCSIEKDIVGILNAGAEPILYMPDYNFMHMDVQGKRVLVVRSMPELLSVIRRRPENRHLVTAQRYQPPPNPSHPPMVYGAQNQGYTNGQNGGPSNQHHHEGSSQFQRPASNPKPIDDRHATQPREKVPLSRILSQPGPSNETPRRHKLPDRGHPTKFFEKTAHPVPPLSGAPAKRPYESRSGYGYVSTSSYHYQGYADHDPAKRHQNPAGRANPGPSTQNSSPDTPQFTGQPMGPNGDGSDTLHEEDIPLEPQSRIKPPAPATPGIRISKALGFQGVNMGFWARFILPEINIRLGLQVRIKPRTSLESGQSFNKSDHRAAFIPGDPSRQPSHGDLNSTSAERWSTPRPQADEQHKARPSNQKRSRPMYEDTAVHREVSDEYNTGSSPDTLAPQFLSSETARPNDVAAEPPHKRQRATEELREIAQTVLNPEPKTSTTSFVANACR</sequence>
<evidence type="ECO:0000256" key="1">
    <source>
        <dbReference type="ARBA" id="ARBA00022723"/>
    </source>
</evidence>
<protein>
    <submittedName>
        <fullName evidence="5">Uncharacterized protein</fullName>
    </submittedName>
</protein>
<organism evidence="5 6">
    <name type="scientific">Fusarium pseudocircinatum</name>
    <dbReference type="NCBI Taxonomy" id="56676"/>
    <lineage>
        <taxon>Eukaryota</taxon>
        <taxon>Fungi</taxon>
        <taxon>Dikarya</taxon>
        <taxon>Ascomycota</taxon>
        <taxon>Pezizomycotina</taxon>
        <taxon>Sordariomycetes</taxon>
        <taxon>Hypocreomycetidae</taxon>
        <taxon>Hypocreales</taxon>
        <taxon>Nectriaceae</taxon>
        <taxon>Fusarium</taxon>
        <taxon>Fusarium fujikuroi species complex</taxon>
    </lineage>
</organism>
<evidence type="ECO:0000313" key="5">
    <source>
        <dbReference type="EMBL" id="KAF5577884.1"/>
    </source>
</evidence>
<feature type="compositionally biased region" description="Polar residues" evidence="4">
    <location>
        <begin position="347"/>
        <end position="356"/>
    </location>
</feature>
<feature type="compositionally biased region" description="Low complexity" evidence="4">
    <location>
        <begin position="294"/>
        <end position="303"/>
    </location>
</feature>
<gene>
    <name evidence="5" type="ORF">FPCIR_11867</name>
</gene>
<dbReference type="PANTHER" id="PTHR46470">
    <property type="entry name" value="N-ACYLNEURAMINATE-9-PHOSPHATASE"/>
    <property type="match status" value="1"/>
</dbReference>
<feature type="compositionally biased region" description="Polar residues" evidence="4">
    <location>
        <begin position="430"/>
        <end position="445"/>
    </location>
</feature>
<dbReference type="Proteomes" id="UP000546213">
    <property type="component" value="Unassembled WGS sequence"/>
</dbReference>
<feature type="region of interest" description="Disordered" evidence="4">
    <location>
        <begin position="1"/>
        <end position="27"/>
    </location>
</feature>
<evidence type="ECO:0000313" key="6">
    <source>
        <dbReference type="Proteomes" id="UP000546213"/>
    </source>
</evidence>
<reference evidence="5 6" key="1">
    <citation type="submission" date="2020-05" db="EMBL/GenBank/DDBJ databases">
        <title>Identification and distribution of gene clusters putatively required for synthesis of sphingolipid metabolism inhibitors in phylogenetically diverse species of the filamentous fungus Fusarium.</title>
        <authorList>
            <person name="Kim H.-S."/>
            <person name="Busman M."/>
            <person name="Brown D.W."/>
            <person name="Divon H."/>
            <person name="Uhlig S."/>
            <person name="Proctor R.H."/>
        </authorList>
    </citation>
    <scope>NUCLEOTIDE SEQUENCE [LARGE SCALE GENOMIC DNA]</scope>
    <source>
        <strain evidence="5 6">NRRL 36939</strain>
    </source>
</reference>
<dbReference type="InterPro" id="IPR051400">
    <property type="entry name" value="HAD-like_hydrolase"/>
</dbReference>
<dbReference type="PANTHER" id="PTHR46470:SF2">
    <property type="entry name" value="GLYCERALDEHYDE 3-PHOSPHATE PHOSPHATASE"/>
    <property type="match status" value="1"/>
</dbReference>
<dbReference type="InterPro" id="IPR023214">
    <property type="entry name" value="HAD_sf"/>
</dbReference>
<keyword evidence="6" id="KW-1185">Reference proteome</keyword>
<dbReference type="InterPro" id="IPR041492">
    <property type="entry name" value="HAD_2"/>
</dbReference>
<keyword evidence="3" id="KW-0460">Magnesium</keyword>
<feature type="compositionally biased region" description="Polar residues" evidence="4">
    <location>
        <begin position="543"/>
        <end position="557"/>
    </location>
</feature>
<feature type="compositionally biased region" description="Basic and acidic residues" evidence="4">
    <location>
        <begin position="581"/>
        <end position="593"/>
    </location>
</feature>
<feature type="compositionally biased region" description="Basic residues" evidence="4">
    <location>
        <begin position="571"/>
        <end position="580"/>
    </location>
</feature>
<dbReference type="Gene3D" id="1.10.150.520">
    <property type="match status" value="1"/>
</dbReference>
<accession>A0A8H5NTS3</accession>
<dbReference type="Gene3D" id="3.40.50.1000">
    <property type="entry name" value="HAD superfamily/HAD-like"/>
    <property type="match status" value="1"/>
</dbReference>
<dbReference type="GO" id="GO:0016791">
    <property type="term" value="F:phosphatase activity"/>
    <property type="evidence" value="ECO:0007669"/>
    <property type="project" value="TreeGrafter"/>
</dbReference>
<feature type="compositionally biased region" description="Basic and acidic residues" evidence="4">
    <location>
        <begin position="364"/>
        <end position="377"/>
    </location>
</feature>
<keyword evidence="2" id="KW-0378">Hydrolase</keyword>
<dbReference type="GO" id="GO:0046872">
    <property type="term" value="F:metal ion binding"/>
    <property type="evidence" value="ECO:0007669"/>
    <property type="project" value="UniProtKB-KW"/>
</dbReference>
<name>A0A8H5NTS3_9HYPO</name>
<dbReference type="SUPFAM" id="SSF56784">
    <property type="entry name" value="HAD-like"/>
    <property type="match status" value="1"/>
</dbReference>
<feature type="region of interest" description="Disordered" evidence="4">
    <location>
        <begin position="273"/>
        <end position="396"/>
    </location>
</feature>
<dbReference type="Pfam" id="PF13419">
    <property type="entry name" value="HAD_2"/>
    <property type="match status" value="1"/>
</dbReference>
<proteinExistence type="predicted"/>
<comment type="caution">
    <text evidence="5">The sequence shown here is derived from an EMBL/GenBank/DDBJ whole genome shotgun (WGS) entry which is preliminary data.</text>
</comment>
<evidence type="ECO:0000256" key="2">
    <source>
        <dbReference type="ARBA" id="ARBA00022801"/>
    </source>
</evidence>
<feature type="compositionally biased region" description="Polar residues" evidence="4">
    <location>
        <begin position="595"/>
        <end position="615"/>
    </location>
</feature>